<dbReference type="EMBL" id="RQVQ01000012">
    <property type="protein sequence ID" value="RRJ91171.1"/>
    <property type="molecule type" value="Genomic_DNA"/>
</dbReference>
<keyword evidence="3" id="KW-1185">Reference proteome</keyword>
<dbReference type="Pfam" id="PF18551">
    <property type="entry name" value="TackOD1"/>
    <property type="match status" value="1"/>
</dbReference>
<comment type="caution">
    <text evidence="2">The sequence shown here is derived from an EMBL/GenBank/DDBJ whole genome shotgun (WGS) entry which is preliminary data.</text>
</comment>
<evidence type="ECO:0000313" key="2">
    <source>
        <dbReference type="EMBL" id="RRJ91171.1"/>
    </source>
</evidence>
<evidence type="ECO:0000259" key="1">
    <source>
        <dbReference type="Pfam" id="PF18551"/>
    </source>
</evidence>
<evidence type="ECO:0000313" key="3">
    <source>
        <dbReference type="Proteomes" id="UP000275719"/>
    </source>
</evidence>
<reference evidence="2 3" key="1">
    <citation type="submission" date="2018-11" db="EMBL/GenBank/DDBJ databases">
        <title>Flavobacterium sp. nov., YIM 102701-2 draft genome.</title>
        <authorList>
            <person name="Li G."/>
            <person name="Jiang Y."/>
        </authorList>
    </citation>
    <scope>NUCLEOTIDE SEQUENCE [LARGE SCALE GENOMIC DNA]</scope>
    <source>
        <strain evidence="2 3">YIM 102701-2</strain>
    </source>
</reference>
<feature type="domain" description="Thaumarchaeal output" evidence="1">
    <location>
        <begin position="126"/>
        <end position="309"/>
    </location>
</feature>
<dbReference type="InterPro" id="IPR040572">
    <property type="entry name" value="TackOD1"/>
</dbReference>
<dbReference type="RefSeq" id="WP_125018611.1">
    <property type="nucleotide sequence ID" value="NZ_RQVQ01000012.1"/>
</dbReference>
<protein>
    <recommendedName>
        <fullName evidence="1">Thaumarchaeal output domain-containing protein</fullName>
    </recommendedName>
</protein>
<dbReference type="OrthoDB" id="8432393at2"/>
<dbReference type="Proteomes" id="UP000275719">
    <property type="component" value="Unassembled WGS sequence"/>
</dbReference>
<dbReference type="AlphaFoldDB" id="A0A3P3W7M7"/>
<proteinExistence type="predicted"/>
<sequence length="320" mass="37495">MLDNIIEIHGKKVVLLEHAITNNLLPDPSLADVWVINHNDPKLVKRFLYKIIRSEDIRINLKPIFLQKELKKVYSLSSDLLKSLSDGYIKWLNFIDKIPYIETINNFIEKNQYKYDDFDKTSDEFYTFKILNYYYTRKKNIVPNINRKSLTGYSYTRIEAFFENKNDAYTKSRMLLREAFLGGSLARNYVDTSHLCKNCHSGFLNFREVCPKCTNHNLKVRNLIHHFRCAYVGIDKDFVLKDKLACPKCSSELKNLGVDYDKPGKIFLCKNKKCNHEFQDAPVGVHCVDCKTEQSPDELIVKKIYAYELTNLGYQQVIEQ</sequence>
<organism evidence="2 3">
    <name type="scientific">Paenimyroides tangerinum</name>
    <dbReference type="NCBI Taxonomy" id="2488728"/>
    <lineage>
        <taxon>Bacteria</taxon>
        <taxon>Pseudomonadati</taxon>
        <taxon>Bacteroidota</taxon>
        <taxon>Flavobacteriia</taxon>
        <taxon>Flavobacteriales</taxon>
        <taxon>Flavobacteriaceae</taxon>
        <taxon>Paenimyroides</taxon>
    </lineage>
</organism>
<gene>
    <name evidence="2" type="ORF">EG240_06610</name>
</gene>
<accession>A0A3P3W7M7</accession>
<name>A0A3P3W7M7_9FLAO</name>